<dbReference type="HAMAP" id="MF_01376">
    <property type="entry name" value="PhnW_aminotrans_5"/>
    <property type="match status" value="1"/>
</dbReference>
<dbReference type="EMBL" id="AYKG01000012">
    <property type="protein sequence ID" value="ROO30048.1"/>
    <property type="molecule type" value="Genomic_DNA"/>
</dbReference>
<dbReference type="SUPFAM" id="SSF53383">
    <property type="entry name" value="PLP-dependent transferases"/>
    <property type="match status" value="1"/>
</dbReference>
<dbReference type="PANTHER" id="PTHR42778:SF1">
    <property type="entry name" value="2-AMINOETHYLPHOSPHONATE--PYRUVATE TRANSAMINASE"/>
    <property type="match status" value="1"/>
</dbReference>
<evidence type="ECO:0000259" key="10">
    <source>
        <dbReference type="Pfam" id="PF00266"/>
    </source>
</evidence>
<keyword evidence="2 7" id="KW-0032">Aminotransferase</keyword>
<dbReference type="PIRSF" id="PIRSF000524">
    <property type="entry name" value="SPT"/>
    <property type="match status" value="1"/>
</dbReference>
<dbReference type="InterPro" id="IPR015422">
    <property type="entry name" value="PyrdxlP-dep_Trfase_small"/>
</dbReference>
<name>A0A423PWQ6_9GAMM</name>
<reference evidence="11 12" key="1">
    <citation type="submission" date="2013-10" db="EMBL/GenBank/DDBJ databases">
        <title>Salinisphaera japonica YTM-1 Genome Sequencing.</title>
        <authorList>
            <person name="Lai Q."/>
            <person name="Li C."/>
            <person name="Shao Z."/>
        </authorList>
    </citation>
    <scope>NUCLEOTIDE SEQUENCE [LARGE SCALE GENOMIC DNA]</scope>
    <source>
        <strain evidence="11 12">YTM-1</strain>
    </source>
</reference>
<evidence type="ECO:0000256" key="4">
    <source>
        <dbReference type="ARBA" id="ARBA00022898"/>
    </source>
</evidence>
<sequence length="357" mass="37877">MNGLRLLNPGPVTLTPRVRDALAGPDLCHREPEFFDMQDRIRARLLAVYDNDGATWAPVLISGSGTSAVEAMIASLPGPNDKLLVIENGVYGERMTRMAEVHGIAHVAWHLAWGQAIDDRQLAKMIQAHAPTHVAVVHHETTTGRLNDIAAIAAVCETRGVALLVDAVSSFGAEAIAFAPAVSAVAATANKCLHGAPGAAFVIVRHSALADATTRALYLDLAGYAAKQAERGTPFTPGIPAFYGLDAALAEHAEAGGWPVRRTHYRALADQVGDGLAARGITEIVAREAVSCVLRSYRLPSGVSYARLHDHLKQAGFVIYAGQGALADDIFRISTMGDLDTRDMAELLAAFDEIIAP</sequence>
<feature type="binding site" evidence="8">
    <location>
        <position position="332"/>
    </location>
    <ligand>
        <name>substrate</name>
    </ligand>
</feature>
<gene>
    <name evidence="7" type="primary">phnW</name>
    <name evidence="11" type="ORF">SAJA_05300</name>
</gene>
<comment type="caution">
    <text evidence="11">The sequence shown here is derived from an EMBL/GenBank/DDBJ whole genome shotgun (WGS) entry which is preliminary data.</text>
</comment>
<organism evidence="11 12">
    <name type="scientific">Salinisphaera japonica YTM-1</name>
    <dbReference type="NCBI Taxonomy" id="1209778"/>
    <lineage>
        <taxon>Bacteria</taxon>
        <taxon>Pseudomonadati</taxon>
        <taxon>Pseudomonadota</taxon>
        <taxon>Gammaproteobacteria</taxon>
        <taxon>Salinisphaerales</taxon>
        <taxon>Salinisphaeraceae</taxon>
        <taxon>Salinisphaera</taxon>
    </lineage>
</organism>
<comment type="catalytic activity">
    <reaction evidence="6 7">
        <text>(2-aminoethyl)phosphonate + pyruvate = phosphonoacetaldehyde + L-alanine</text>
        <dbReference type="Rhea" id="RHEA:17021"/>
        <dbReference type="ChEBI" id="CHEBI:15361"/>
        <dbReference type="ChEBI" id="CHEBI:57418"/>
        <dbReference type="ChEBI" id="CHEBI:57972"/>
        <dbReference type="ChEBI" id="CHEBI:58383"/>
        <dbReference type="EC" id="2.6.1.37"/>
    </reaction>
</comment>
<keyword evidence="5 7" id="KW-0670">Pyruvate</keyword>
<comment type="similarity">
    <text evidence="7">Belongs to the class-V pyridoxal-phosphate-dependent aminotransferase family. PhnW subfamily.</text>
</comment>
<dbReference type="Pfam" id="PF00266">
    <property type="entry name" value="Aminotran_5"/>
    <property type="match status" value="1"/>
</dbReference>
<evidence type="ECO:0000256" key="2">
    <source>
        <dbReference type="ARBA" id="ARBA00022576"/>
    </source>
</evidence>
<dbReference type="InParanoid" id="A0A423PWQ6"/>
<evidence type="ECO:0000313" key="12">
    <source>
        <dbReference type="Proteomes" id="UP000285310"/>
    </source>
</evidence>
<keyword evidence="3 7" id="KW-0808">Transferase</keyword>
<dbReference type="PANTHER" id="PTHR42778">
    <property type="entry name" value="2-AMINOETHYLPHOSPHONATE--PYRUVATE TRANSAMINASE"/>
    <property type="match status" value="1"/>
</dbReference>
<evidence type="ECO:0000313" key="11">
    <source>
        <dbReference type="EMBL" id="ROO30048.1"/>
    </source>
</evidence>
<feature type="modified residue" description="N6-(pyridoxal phosphate)lysine" evidence="7 9">
    <location>
        <position position="191"/>
    </location>
</feature>
<dbReference type="EC" id="2.6.1.37" evidence="7"/>
<evidence type="ECO:0000256" key="1">
    <source>
        <dbReference type="ARBA" id="ARBA00001933"/>
    </source>
</evidence>
<accession>A0A423PWQ6</accession>
<dbReference type="Gene3D" id="3.40.640.10">
    <property type="entry name" value="Type I PLP-dependent aspartate aminotransferase-like (Major domain)"/>
    <property type="match status" value="1"/>
</dbReference>
<dbReference type="AlphaFoldDB" id="A0A423PWQ6"/>
<dbReference type="InterPro" id="IPR000192">
    <property type="entry name" value="Aminotrans_V_dom"/>
</dbReference>
<dbReference type="Gene3D" id="3.90.1150.10">
    <property type="entry name" value="Aspartate Aminotransferase, domain 1"/>
    <property type="match status" value="1"/>
</dbReference>
<feature type="domain" description="Aminotransferase class V" evidence="10">
    <location>
        <begin position="64"/>
        <end position="286"/>
    </location>
</feature>
<evidence type="ECO:0000256" key="7">
    <source>
        <dbReference type="HAMAP-Rule" id="MF_01376"/>
    </source>
</evidence>
<comment type="function">
    <text evidence="7">Involved in phosphonate degradation.</text>
</comment>
<evidence type="ECO:0000256" key="6">
    <source>
        <dbReference type="ARBA" id="ARBA00049460"/>
    </source>
</evidence>
<dbReference type="NCBIfam" id="TIGR03301">
    <property type="entry name" value="PhnW-AepZ"/>
    <property type="match status" value="1"/>
</dbReference>
<dbReference type="InterPro" id="IPR015421">
    <property type="entry name" value="PyrdxlP-dep_Trfase_major"/>
</dbReference>
<comment type="subunit">
    <text evidence="7">Homodimer.</text>
</comment>
<dbReference type="GO" id="GO:0047304">
    <property type="term" value="F:2-aminoethylphosphonate-pyruvate transaminase activity"/>
    <property type="evidence" value="ECO:0007669"/>
    <property type="project" value="UniProtKB-UniRule"/>
</dbReference>
<evidence type="ECO:0000256" key="8">
    <source>
        <dbReference type="PIRSR" id="PIRSR000524-1"/>
    </source>
</evidence>
<proteinExistence type="inferred from homology"/>
<comment type="cofactor">
    <cofactor evidence="1 7 9">
        <name>pyridoxal 5'-phosphate</name>
        <dbReference type="ChEBI" id="CHEBI:597326"/>
    </cofactor>
</comment>
<dbReference type="Proteomes" id="UP000285310">
    <property type="component" value="Unassembled WGS sequence"/>
</dbReference>
<keyword evidence="4 7" id="KW-0663">Pyridoxal phosphate</keyword>
<evidence type="ECO:0000256" key="9">
    <source>
        <dbReference type="PIRSR" id="PIRSR000524-50"/>
    </source>
</evidence>
<dbReference type="InterPro" id="IPR015424">
    <property type="entry name" value="PyrdxlP-dep_Trfase"/>
</dbReference>
<evidence type="ECO:0000256" key="5">
    <source>
        <dbReference type="ARBA" id="ARBA00023317"/>
    </source>
</evidence>
<protein>
    <recommendedName>
        <fullName evidence="7">2-aminoethylphosphonate--pyruvate transaminase</fullName>
        <ecNumber evidence="7">2.6.1.37</ecNumber>
    </recommendedName>
    <alternativeName>
        <fullName evidence="7">2-aminoethylphosphonate aminotransferase</fullName>
    </alternativeName>
    <alternativeName>
        <fullName evidence="7">AEP transaminase</fullName>
        <shortName evidence="7">AEPT</shortName>
    </alternativeName>
</protein>
<dbReference type="InterPro" id="IPR024169">
    <property type="entry name" value="SP_NH2Trfase/AEP_transaminase"/>
</dbReference>
<dbReference type="InterPro" id="IPR012703">
    <property type="entry name" value="NH2EtPonate_pyrv_transaminase"/>
</dbReference>
<dbReference type="GO" id="GO:0019700">
    <property type="term" value="P:organic phosphonate catabolic process"/>
    <property type="evidence" value="ECO:0007669"/>
    <property type="project" value="InterPro"/>
</dbReference>
<evidence type="ECO:0000256" key="3">
    <source>
        <dbReference type="ARBA" id="ARBA00022679"/>
    </source>
</evidence>
<keyword evidence="12" id="KW-1185">Reference proteome</keyword>